<dbReference type="SMART" id="SM00862">
    <property type="entry name" value="Trans_reg_C"/>
    <property type="match status" value="1"/>
</dbReference>
<keyword evidence="1 6" id="KW-0597">Phosphoprotein</keyword>
<evidence type="ECO:0000256" key="2">
    <source>
        <dbReference type="ARBA" id="ARBA00023012"/>
    </source>
</evidence>
<feature type="DNA-binding region" description="OmpR/PhoB-type" evidence="7">
    <location>
        <begin position="132"/>
        <end position="231"/>
    </location>
</feature>
<dbReference type="PROSITE" id="PS50110">
    <property type="entry name" value="RESPONSE_REGULATORY"/>
    <property type="match status" value="1"/>
</dbReference>
<dbReference type="Gene3D" id="6.10.250.690">
    <property type="match status" value="1"/>
</dbReference>
<evidence type="ECO:0000256" key="3">
    <source>
        <dbReference type="ARBA" id="ARBA00023015"/>
    </source>
</evidence>
<feature type="modified residue" description="4-aspartylphosphate" evidence="6">
    <location>
        <position position="55"/>
    </location>
</feature>
<dbReference type="InterPro" id="IPR001867">
    <property type="entry name" value="OmpR/PhoB-type_DNA-bd"/>
</dbReference>
<evidence type="ECO:0000259" key="8">
    <source>
        <dbReference type="PROSITE" id="PS50110"/>
    </source>
</evidence>
<dbReference type="GO" id="GO:0000156">
    <property type="term" value="F:phosphorelay response regulator activity"/>
    <property type="evidence" value="ECO:0007669"/>
    <property type="project" value="TreeGrafter"/>
</dbReference>
<feature type="domain" description="OmpR/PhoB-type" evidence="9">
    <location>
        <begin position="132"/>
        <end position="231"/>
    </location>
</feature>
<dbReference type="SMART" id="SM00448">
    <property type="entry name" value="REC"/>
    <property type="match status" value="1"/>
</dbReference>
<keyword evidence="5" id="KW-0804">Transcription</keyword>
<dbReference type="InterPro" id="IPR039420">
    <property type="entry name" value="WalR-like"/>
</dbReference>
<dbReference type="InterPro" id="IPR036388">
    <property type="entry name" value="WH-like_DNA-bd_sf"/>
</dbReference>
<dbReference type="RefSeq" id="WP_363798301.1">
    <property type="nucleotide sequence ID" value="NZ_CP159925.1"/>
</dbReference>
<evidence type="ECO:0000256" key="5">
    <source>
        <dbReference type="ARBA" id="ARBA00023163"/>
    </source>
</evidence>
<evidence type="ECO:0000259" key="9">
    <source>
        <dbReference type="PROSITE" id="PS51755"/>
    </source>
</evidence>
<keyword evidence="4 7" id="KW-0238">DNA-binding</keyword>
<sequence>MTDPSEILVVDDDASIREALCEYLSQHGYCVRGARDAVEMDRLLTQRAVDVVVLDLMLPGEDGFSICRRLSAAGQSVLMLSALGTSMDRVVGLETGADDYLAKPFEPRELLARIRALRRRRAAAPTATPPPSATFTFAGWRFQPAERLLWNPNHAAVALTPLEYAALQAFVERSGRLLSRETLMLLIHGPGAEPFDRSIDLLISRLRRKLACPGQAELIDTVRGEGYRFNAQVQRS</sequence>
<dbReference type="GO" id="GO:0006355">
    <property type="term" value="P:regulation of DNA-templated transcription"/>
    <property type="evidence" value="ECO:0007669"/>
    <property type="project" value="InterPro"/>
</dbReference>
<dbReference type="PANTHER" id="PTHR48111:SF4">
    <property type="entry name" value="DNA-BINDING DUAL TRANSCRIPTIONAL REGULATOR OMPR"/>
    <property type="match status" value="1"/>
</dbReference>
<dbReference type="CDD" id="cd17574">
    <property type="entry name" value="REC_OmpR"/>
    <property type="match status" value="1"/>
</dbReference>
<name>A0AAU8MVF1_9GAMM</name>
<dbReference type="Gene3D" id="3.40.50.2300">
    <property type="match status" value="1"/>
</dbReference>
<dbReference type="Gene3D" id="1.10.10.10">
    <property type="entry name" value="Winged helix-like DNA-binding domain superfamily/Winged helix DNA-binding domain"/>
    <property type="match status" value="1"/>
</dbReference>
<dbReference type="SUPFAM" id="SSF52172">
    <property type="entry name" value="CheY-like"/>
    <property type="match status" value="1"/>
</dbReference>
<dbReference type="PROSITE" id="PS51755">
    <property type="entry name" value="OMPR_PHOB"/>
    <property type="match status" value="1"/>
</dbReference>
<gene>
    <name evidence="10" type="ORF">ABU614_00750</name>
</gene>
<reference evidence="10" key="1">
    <citation type="submission" date="2024-06" db="EMBL/GenBank/DDBJ databases">
        <authorList>
            <person name="Li S."/>
        </authorList>
    </citation>
    <scope>NUCLEOTIDE SEQUENCE</scope>
    <source>
        <strain evidence="10">SR10</strain>
    </source>
</reference>
<keyword evidence="3" id="KW-0805">Transcription regulation</keyword>
<proteinExistence type="predicted"/>
<dbReference type="InterPro" id="IPR011006">
    <property type="entry name" value="CheY-like_superfamily"/>
</dbReference>
<dbReference type="InterPro" id="IPR016032">
    <property type="entry name" value="Sig_transdc_resp-reg_C-effctor"/>
</dbReference>
<accession>A0AAU8MVF1</accession>
<dbReference type="GO" id="GO:0005829">
    <property type="term" value="C:cytosol"/>
    <property type="evidence" value="ECO:0007669"/>
    <property type="project" value="TreeGrafter"/>
</dbReference>
<evidence type="ECO:0000313" key="10">
    <source>
        <dbReference type="EMBL" id="XCO75361.1"/>
    </source>
</evidence>
<dbReference type="CDD" id="cd00383">
    <property type="entry name" value="trans_reg_C"/>
    <property type="match status" value="1"/>
</dbReference>
<organism evidence="10">
    <name type="scientific">Lysobacter firmicutimachus</name>
    <dbReference type="NCBI Taxonomy" id="1792846"/>
    <lineage>
        <taxon>Bacteria</taxon>
        <taxon>Pseudomonadati</taxon>
        <taxon>Pseudomonadota</taxon>
        <taxon>Gammaproteobacteria</taxon>
        <taxon>Lysobacterales</taxon>
        <taxon>Lysobacteraceae</taxon>
        <taxon>Lysobacter</taxon>
    </lineage>
</organism>
<evidence type="ECO:0000256" key="6">
    <source>
        <dbReference type="PROSITE-ProRule" id="PRU00169"/>
    </source>
</evidence>
<dbReference type="AlphaFoldDB" id="A0AAU8MVF1"/>
<evidence type="ECO:0000256" key="1">
    <source>
        <dbReference type="ARBA" id="ARBA00022553"/>
    </source>
</evidence>
<feature type="domain" description="Response regulatory" evidence="8">
    <location>
        <begin position="6"/>
        <end position="118"/>
    </location>
</feature>
<dbReference type="SUPFAM" id="SSF46894">
    <property type="entry name" value="C-terminal effector domain of the bipartite response regulators"/>
    <property type="match status" value="1"/>
</dbReference>
<dbReference type="EMBL" id="CP159925">
    <property type="protein sequence ID" value="XCO75361.1"/>
    <property type="molecule type" value="Genomic_DNA"/>
</dbReference>
<dbReference type="GO" id="GO:0000976">
    <property type="term" value="F:transcription cis-regulatory region binding"/>
    <property type="evidence" value="ECO:0007669"/>
    <property type="project" value="TreeGrafter"/>
</dbReference>
<dbReference type="Pfam" id="PF00072">
    <property type="entry name" value="Response_reg"/>
    <property type="match status" value="1"/>
</dbReference>
<dbReference type="Pfam" id="PF00486">
    <property type="entry name" value="Trans_reg_C"/>
    <property type="match status" value="1"/>
</dbReference>
<dbReference type="GO" id="GO:0032993">
    <property type="term" value="C:protein-DNA complex"/>
    <property type="evidence" value="ECO:0007669"/>
    <property type="project" value="TreeGrafter"/>
</dbReference>
<dbReference type="InterPro" id="IPR001789">
    <property type="entry name" value="Sig_transdc_resp-reg_receiver"/>
</dbReference>
<dbReference type="PANTHER" id="PTHR48111">
    <property type="entry name" value="REGULATOR OF RPOS"/>
    <property type="match status" value="1"/>
</dbReference>
<evidence type="ECO:0000256" key="7">
    <source>
        <dbReference type="PROSITE-ProRule" id="PRU01091"/>
    </source>
</evidence>
<protein>
    <submittedName>
        <fullName evidence="10">Response regulator</fullName>
    </submittedName>
</protein>
<evidence type="ECO:0000256" key="4">
    <source>
        <dbReference type="ARBA" id="ARBA00023125"/>
    </source>
</evidence>
<keyword evidence="2" id="KW-0902">Two-component regulatory system</keyword>